<name>A0ACC0HTT0_9ERIC</name>
<dbReference type="EMBL" id="CM045761">
    <property type="protein sequence ID" value="KAI8016342.1"/>
    <property type="molecule type" value="Genomic_DNA"/>
</dbReference>
<evidence type="ECO:0000313" key="2">
    <source>
        <dbReference type="Proteomes" id="UP001060215"/>
    </source>
</evidence>
<proteinExistence type="predicted"/>
<reference evidence="1 2" key="1">
    <citation type="journal article" date="2022" name="Plant J.">
        <title>Chromosome-level genome of Camellia lanceoleosa provides a valuable resource for understanding genome evolution and self-incompatibility.</title>
        <authorList>
            <person name="Gong W."/>
            <person name="Xiao S."/>
            <person name="Wang L."/>
            <person name="Liao Z."/>
            <person name="Chang Y."/>
            <person name="Mo W."/>
            <person name="Hu G."/>
            <person name="Li W."/>
            <person name="Zhao G."/>
            <person name="Zhu H."/>
            <person name="Hu X."/>
            <person name="Ji K."/>
            <person name="Xiang X."/>
            <person name="Song Q."/>
            <person name="Yuan D."/>
            <person name="Jin S."/>
            <person name="Zhang L."/>
        </authorList>
    </citation>
    <scope>NUCLEOTIDE SEQUENCE [LARGE SCALE GENOMIC DNA]</scope>
    <source>
        <strain evidence="1">SQ_2022a</strain>
    </source>
</reference>
<protein>
    <submittedName>
        <fullName evidence="1">Uncharacterized protein</fullName>
    </submittedName>
</protein>
<keyword evidence="2" id="KW-1185">Reference proteome</keyword>
<evidence type="ECO:0000313" key="1">
    <source>
        <dbReference type="EMBL" id="KAI8016342.1"/>
    </source>
</evidence>
<sequence>MLAVFDQSVAKSPEGLRSQSSVLESSALKDGLLIQDLYSSLHPNSFTINLGLPGFIAYSSHKQSPLLPRYKLLTHLQSLLLIFYCVFTYAYIHFFFLFHLYLYTCKYNIHT</sequence>
<accession>A0ACC0HTT0</accession>
<organism evidence="1 2">
    <name type="scientific">Camellia lanceoleosa</name>
    <dbReference type="NCBI Taxonomy" id="1840588"/>
    <lineage>
        <taxon>Eukaryota</taxon>
        <taxon>Viridiplantae</taxon>
        <taxon>Streptophyta</taxon>
        <taxon>Embryophyta</taxon>
        <taxon>Tracheophyta</taxon>
        <taxon>Spermatophyta</taxon>
        <taxon>Magnoliopsida</taxon>
        <taxon>eudicotyledons</taxon>
        <taxon>Gunneridae</taxon>
        <taxon>Pentapetalae</taxon>
        <taxon>asterids</taxon>
        <taxon>Ericales</taxon>
        <taxon>Theaceae</taxon>
        <taxon>Camellia</taxon>
    </lineage>
</organism>
<gene>
    <name evidence="1" type="ORF">LOK49_LG05G02687</name>
</gene>
<comment type="caution">
    <text evidence="1">The sequence shown here is derived from an EMBL/GenBank/DDBJ whole genome shotgun (WGS) entry which is preliminary data.</text>
</comment>
<dbReference type="Proteomes" id="UP001060215">
    <property type="component" value="Chromosome 4"/>
</dbReference>